<comment type="caution">
    <text evidence="1">The sequence shown here is derived from an EMBL/GenBank/DDBJ whole genome shotgun (WGS) entry which is preliminary data.</text>
</comment>
<proteinExistence type="predicted"/>
<keyword evidence="2" id="KW-1185">Reference proteome</keyword>
<reference evidence="1 2" key="1">
    <citation type="submission" date="2019-04" db="EMBL/GenBank/DDBJ databases">
        <title>Draft genome sequence of Robertkochia marina CC-AMO-30D.</title>
        <authorList>
            <person name="Hameed A."/>
            <person name="Lin S.-Y."/>
            <person name="Shahina M."/>
            <person name="Lai W.-A."/>
            <person name="Young C.-C."/>
        </authorList>
    </citation>
    <scope>NUCLEOTIDE SEQUENCE [LARGE SCALE GENOMIC DNA]</scope>
    <source>
        <strain evidence="1 2">CC-AMO-30D</strain>
    </source>
</reference>
<dbReference type="AlphaFoldDB" id="A0A4S3M451"/>
<dbReference type="RefSeq" id="WP_136334427.1">
    <property type="nucleotide sequence ID" value="NZ_QXMP01000004.1"/>
</dbReference>
<evidence type="ECO:0000313" key="2">
    <source>
        <dbReference type="Proteomes" id="UP000305939"/>
    </source>
</evidence>
<protein>
    <submittedName>
        <fullName evidence="1">Uncharacterized protein</fullName>
    </submittedName>
</protein>
<name>A0A4S3M451_9FLAO</name>
<organism evidence="1 2">
    <name type="scientific">Robertkochia marina</name>
    <dbReference type="NCBI Taxonomy" id="1227945"/>
    <lineage>
        <taxon>Bacteria</taxon>
        <taxon>Pseudomonadati</taxon>
        <taxon>Bacteroidota</taxon>
        <taxon>Flavobacteriia</taxon>
        <taxon>Flavobacteriales</taxon>
        <taxon>Flavobacteriaceae</taxon>
        <taxon>Robertkochia</taxon>
    </lineage>
</organism>
<gene>
    <name evidence="1" type="ORF">E7Z59_00985</name>
</gene>
<sequence length="259" mass="29595">MEQNTLLNSHQGKLHHLAQFVAAFGASYLVPQEDHSEQSMSWNIAESALQSQKVDNTRISLEYPQLMLYIIHDNERHAFDPLGAARGDIESWVRETLSSIGMDPGKYSLDLGFTISTPEDSFISLDTDDEKILLQLTEERNIAQKALEAIKTNSEMASSEIAVWPHHFDTGMLLYKNEKKDQGYSLGYAPADEVSDVPYFYASHWPEDLLTNKEMPALKHGFWHRESWKGAKIPVDRALDLQVITRFYREYISVMNNIT</sequence>
<dbReference type="EMBL" id="SSMC01000001">
    <property type="protein sequence ID" value="THD68937.1"/>
    <property type="molecule type" value="Genomic_DNA"/>
</dbReference>
<dbReference type="Proteomes" id="UP000305939">
    <property type="component" value="Unassembled WGS sequence"/>
</dbReference>
<accession>A0A4S3M451</accession>
<dbReference type="OrthoDB" id="1158385at2"/>
<evidence type="ECO:0000313" key="1">
    <source>
        <dbReference type="EMBL" id="THD68937.1"/>
    </source>
</evidence>